<evidence type="ECO:0000313" key="2">
    <source>
        <dbReference type="Proteomes" id="UP000238350"/>
    </source>
</evidence>
<dbReference type="STRING" id="45607.A0A2T0FLR9"/>
<protein>
    <submittedName>
        <fullName evidence="1">Translocation protein sec72</fullName>
    </submittedName>
</protein>
<proteinExistence type="predicted"/>
<dbReference type="Proteomes" id="UP000238350">
    <property type="component" value="Unassembled WGS sequence"/>
</dbReference>
<dbReference type="GeneID" id="36517285"/>
<dbReference type="SUPFAM" id="SSF48452">
    <property type="entry name" value="TPR-like"/>
    <property type="match status" value="1"/>
</dbReference>
<gene>
    <name evidence="1" type="ORF">B9G98_03537</name>
</gene>
<organism evidence="1 2">
    <name type="scientific">Wickerhamiella sorbophila</name>
    <dbReference type="NCBI Taxonomy" id="45607"/>
    <lineage>
        <taxon>Eukaryota</taxon>
        <taxon>Fungi</taxon>
        <taxon>Dikarya</taxon>
        <taxon>Ascomycota</taxon>
        <taxon>Saccharomycotina</taxon>
        <taxon>Dipodascomycetes</taxon>
        <taxon>Dipodascales</taxon>
        <taxon>Trichomonascaceae</taxon>
        <taxon>Wickerhamiella</taxon>
    </lineage>
</organism>
<accession>A0A2T0FLR9</accession>
<keyword evidence="2" id="KW-1185">Reference proteome</keyword>
<sequence length="204" mass="22976">MLEVVMDPKTKVLSLDESSTADLNEVELKDAKHTLDLINLLVKDFTQLNKPFPPPANQVTAKHTQASQQLVKNGVQAIQKKKTDEAIKLLQTALEIVLRRPYWESVAVALEEAIACLAPLCDAYTLAQMWPEAYSTATMLTLLKPSDASHLYRRAYSLMAVERYEDAREIIETGLSMNANEPLFKEMQEFLINQASAKEPEKEK</sequence>
<evidence type="ECO:0000313" key="1">
    <source>
        <dbReference type="EMBL" id="PRT55917.1"/>
    </source>
</evidence>
<name>A0A2T0FLR9_9ASCO</name>
<dbReference type="OrthoDB" id="433738at2759"/>
<comment type="caution">
    <text evidence="1">The sequence shown here is derived from an EMBL/GenBank/DDBJ whole genome shotgun (WGS) entry which is preliminary data.</text>
</comment>
<dbReference type="InterPro" id="IPR011990">
    <property type="entry name" value="TPR-like_helical_dom_sf"/>
</dbReference>
<dbReference type="RefSeq" id="XP_024665862.1">
    <property type="nucleotide sequence ID" value="XM_024810094.1"/>
</dbReference>
<reference evidence="1 2" key="1">
    <citation type="submission" date="2017-04" db="EMBL/GenBank/DDBJ databases">
        <title>Genome sequencing of [Candida] sorbophila.</title>
        <authorList>
            <person name="Ahn J.O."/>
        </authorList>
    </citation>
    <scope>NUCLEOTIDE SEQUENCE [LARGE SCALE GENOMIC DNA]</scope>
    <source>
        <strain evidence="1 2">DS02</strain>
    </source>
</reference>
<dbReference type="EMBL" id="NDIQ01000022">
    <property type="protein sequence ID" value="PRT55917.1"/>
    <property type="molecule type" value="Genomic_DNA"/>
</dbReference>
<dbReference type="Gene3D" id="1.25.40.10">
    <property type="entry name" value="Tetratricopeptide repeat domain"/>
    <property type="match status" value="1"/>
</dbReference>
<dbReference type="AlphaFoldDB" id="A0A2T0FLR9"/>